<protein>
    <submittedName>
        <fullName evidence="6">Response regulator</fullName>
    </submittedName>
</protein>
<sequence>MESDPAPYTLIVDDDALLRMDIAELLDNVGFRTLEAANSGEAIELLKQHHADIVLLFTDVQMPGKNGFALARETARCWTHIAIVVASGNVKPAPGELPEGAHFIAKPFSADTVHGHLQEILPDGQKPAPLKRMSEAN</sequence>
<keyword evidence="1 4" id="KW-0597">Phosphoprotein</keyword>
<evidence type="ECO:0000256" key="4">
    <source>
        <dbReference type="PROSITE-ProRule" id="PRU00169"/>
    </source>
</evidence>
<organism evidence="6 7">
    <name type="scientific">Lichenifustis flavocetrariae</name>
    <dbReference type="NCBI Taxonomy" id="2949735"/>
    <lineage>
        <taxon>Bacteria</taxon>
        <taxon>Pseudomonadati</taxon>
        <taxon>Pseudomonadota</taxon>
        <taxon>Alphaproteobacteria</taxon>
        <taxon>Hyphomicrobiales</taxon>
        <taxon>Lichenihabitantaceae</taxon>
        <taxon>Lichenifustis</taxon>
    </lineage>
</organism>
<evidence type="ECO:0000313" key="7">
    <source>
        <dbReference type="Proteomes" id="UP001165667"/>
    </source>
</evidence>
<evidence type="ECO:0000256" key="2">
    <source>
        <dbReference type="ARBA" id="ARBA00023015"/>
    </source>
</evidence>
<proteinExistence type="predicted"/>
<dbReference type="Pfam" id="PF00072">
    <property type="entry name" value="Response_reg"/>
    <property type="match status" value="1"/>
</dbReference>
<evidence type="ECO:0000256" key="3">
    <source>
        <dbReference type="ARBA" id="ARBA00023163"/>
    </source>
</evidence>
<keyword evidence="3" id="KW-0804">Transcription</keyword>
<accession>A0AA42CM82</accession>
<dbReference type="SMART" id="SM00448">
    <property type="entry name" value="REC"/>
    <property type="match status" value="1"/>
</dbReference>
<dbReference type="InterPro" id="IPR050595">
    <property type="entry name" value="Bact_response_regulator"/>
</dbReference>
<dbReference type="Gene3D" id="3.40.50.2300">
    <property type="match status" value="1"/>
</dbReference>
<dbReference type="AlphaFoldDB" id="A0AA42CM82"/>
<evidence type="ECO:0000259" key="5">
    <source>
        <dbReference type="PROSITE" id="PS50110"/>
    </source>
</evidence>
<reference evidence="6" key="1">
    <citation type="submission" date="2022-05" db="EMBL/GenBank/DDBJ databases">
        <authorList>
            <person name="Pankratov T."/>
        </authorList>
    </citation>
    <scope>NUCLEOTIDE SEQUENCE</scope>
    <source>
        <strain evidence="6">BP6-180914</strain>
    </source>
</reference>
<dbReference type="InterPro" id="IPR011006">
    <property type="entry name" value="CheY-like_superfamily"/>
</dbReference>
<feature type="modified residue" description="4-aspartylphosphate" evidence="4">
    <location>
        <position position="59"/>
    </location>
</feature>
<comment type="caution">
    <text evidence="6">The sequence shown here is derived from an EMBL/GenBank/DDBJ whole genome shotgun (WGS) entry which is preliminary data.</text>
</comment>
<dbReference type="PANTHER" id="PTHR44591:SF3">
    <property type="entry name" value="RESPONSE REGULATORY DOMAIN-CONTAINING PROTEIN"/>
    <property type="match status" value="1"/>
</dbReference>
<keyword evidence="2" id="KW-0805">Transcription regulation</keyword>
<gene>
    <name evidence="6" type="ORF">M8523_30665</name>
</gene>
<feature type="domain" description="Response regulatory" evidence="5">
    <location>
        <begin position="8"/>
        <end position="121"/>
    </location>
</feature>
<keyword evidence="7" id="KW-1185">Reference proteome</keyword>
<dbReference type="PANTHER" id="PTHR44591">
    <property type="entry name" value="STRESS RESPONSE REGULATOR PROTEIN 1"/>
    <property type="match status" value="1"/>
</dbReference>
<dbReference type="EMBL" id="JAMOIM010000045">
    <property type="protein sequence ID" value="MCW6512288.1"/>
    <property type="molecule type" value="Genomic_DNA"/>
</dbReference>
<name>A0AA42CM82_9HYPH</name>
<dbReference type="RefSeq" id="WP_282588664.1">
    <property type="nucleotide sequence ID" value="NZ_JAMOIM010000045.1"/>
</dbReference>
<evidence type="ECO:0000256" key="1">
    <source>
        <dbReference type="ARBA" id="ARBA00022553"/>
    </source>
</evidence>
<dbReference type="Proteomes" id="UP001165667">
    <property type="component" value="Unassembled WGS sequence"/>
</dbReference>
<dbReference type="PROSITE" id="PS50110">
    <property type="entry name" value="RESPONSE_REGULATORY"/>
    <property type="match status" value="1"/>
</dbReference>
<evidence type="ECO:0000313" key="6">
    <source>
        <dbReference type="EMBL" id="MCW6512288.1"/>
    </source>
</evidence>
<dbReference type="GO" id="GO:0000160">
    <property type="term" value="P:phosphorelay signal transduction system"/>
    <property type="evidence" value="ECO:0007669"/>
    <property type="project" value="InterPro"/>
</dbReference>
<dbReference type="SUPFAM" id="SSF52172">
    <property type="entry name" value="CheY-like"/>
    <property type="match status" value="1"/>
</dbReference>
<dbReference type="InterPro" id="IPR001789">
    <property type="entry name" value="Sig_transdc_resp-reg_receiver"/>
</dbReference>